<keyword evidence="5" id="KW-1185">Reference proteome</keyword>
<reference evidence="5" key="1">
    <citation type="submission" date="2012-12" db="EMBL/GenBank/DDBJ databases">
        <authorList>
            <person name="Hellsten U."/>
            <person name="Grimwood J."/>
            <person name="Chapman J.A."/>
            <person name="Shapiro H."/>
            <person name="Aerts A."/>
            <person name="Otillar R.P."/>
            <person name="Terry A.Y."/>
            <person name="Boore J.L."/>
            <person name="Simakov O."/>
            <person name="Marletaz F."/>
            <person name="Cho S.-J."/>
            <person name="Edsinger-Gonzales E."/>
            <person name="Havlak P."/>
            <person name="Kuo D.-H."/>
            <person name="Larsson T."/>
            <person name="Lv J."/>
            <person name="Arendt D."/>
            <person name="Savage R."/>
            <person name="Osoegawa K."/>
            <person name="de Jong P."/>
            <person name="Lindberg D.R."/>
            <person name="Seaver E.C."/>
            <person name="Weisblat D.A."/>
            <person name="Putnam N.H."/>
            <person name="Grigoriev I.V."/>
            <person name="Rokhsar D.S."/>
        </authorList>
    </citation>
    <scope>NUCLEOTIDE SEQUENCE</scope>
    <source>
        <strain evidence="5">I ESC-2004</strain>
    </source>
</reference>
<sequence>MTFPKQLAAMLVVTIATTFDLGYSMPLRCELALNPSSKELQKYQMCLRERMLRDDIDNDDDYDNSVNLVDRYDEDALQPSEEKFIDTLANDEVQTFPQCIELLAHECRALLRSLEELTETLRGFSFGRRRKRIAAPQRRSSDTDADSQKLLSIYRQWRTDNGYGNAVGRWGRSEDEKVPRTRMLPDEATNQRAKRSEIDSDDVMALLEEYKRWREEHGYGKSPGRWG</sequence>
<evidence type="ECO:0000313" key="3">
    <source>
        <dbReference type="EMBL" id="ELU14475.1"/>
    </source>
</evidence>
<keyword evidence="2" id="KW-0732">Signal</keyword>
<evidence type="ECO:0000256" key="1">
    <source>
        <dbReference type="SAM" id="MobiDB-lite"/>
    </source>
</evidence>
<reference evidence="4" key="3">
    <citation type="submission" date="2015-06" db="UniProtKB">
        <authorList>
            <consortium name="EnsemblMetazoa"/>
        </authorList>
    </citation>
    <scope>IDENTIFICATION</scope>
</reference>
<organism evidence="3">
    <name type="scientific">Capitella teleta</name>
    <name type="common">Polychaete worm</name>
    <dbReference type="NCBI Taxonomy" id="283909"/>
    <lineage>
        <taxon>Eukaryota</taxon>
        <taxon>Metazoa</taxon>
        <taxon>Spiralia</taxon>
        <taxon>Lophotrochozoa</taxon>
        <taxon>Annelida</taxon>
        <taxon>Polychaeta</taxon>
        <taxon>Sedentaria</taxon>
        <taxon>Scolecida</taxon>
        <taxon>Capitellidae</taxon>
        <taxon>Capitella</taxon>
    </lineage>
</organism>
<dbReference type="Proteomes" id="UP000014760">
    <property type="component" value="Unassembled WGS sequence"/>
</dbReference>
<evidence type="ECO:0000313" key="5">
    <source>
        <dbReference type="Proteomes" id="UP000014760"/>
    </source>
</evidence>
<gene>
    <name evidence="3" type="ORF">CAPTEDRAFT_210930</name>
</gene>
<accession>R7VFL9</accession>
<reference evidence="3 5" key="2">
    <citation type="journal article" date="2013" name="Nature">
        <title>Insights into bilaterian evolution from three spiralian genomes.</title>
        <authorList>
            <person name="Simakov O."/>
            <person name="Marletaz F."/>
            <person name="Cho S.J."/>
            <person name="Edsinger-Gonzales E."/>
            <person name="Havlak P."/>
            <person name="Hellsten U."/>
            <person name="Kuo D.H."/>
            <person name="Larsson T."/>
            <person name="Lv J."/>
            <person name="Arendt D."/>
            <person name="Savage R."/>
            <person name="Osoegawa K."/>
            <person name="de Jong P."/>
            <person name="Grimwood J."/>
            <person name="Chapman J.A."/>
            <person name="Shapiro H."/>
            <person name="Aerts A."/>
            <person name="Otillar R.P."/>
            <person name="Terry A.Y."/>
            <person name="Boore J.L."/>
            <person name="Grigoriev I.V."/>
            <person name="Lindberg D.R."/>
            <person name="Seaver E.C."/>
            <person name="Weisblat D.A."/>
            <person name="Putnam N.H."/>
            <person name="Rokhsar D.S."/>
        </authorList>
    </citation>
    <scope>NUCLEOTIDE SEQUENCE</scope>
    <source>
        <strain evidence="3 5">I ESC-2004</strain>
    </source>
</reference>
<dbReference type="EMBL" id="KB294486">
    <property type="protein sequence ID" value="ELU14475.1"/>
    <property type="molecule type" value="Genomic_DNA"/>
</dbReference>
<dbReference type="EMBL" id="AMQN01004853">
    <property type="status" value="NOT_ANNOTATED_CDS"/>
    <property type="molecule type" value="Genomic_DNA"/>
</dbReference>
<dbReference type="EnsemblMetazoa" id="CapteT210930">
    <property type="protein sequence ID" value="CapteP210930"/>
    <property type="gene ID" value="CapteG210930"/>
</dbReference>
<protein>
    <submittedName>
        <fullName evidence="3 4">Uncharacterized protein</fullName>
    </submittedName>
</protein>
<evidence type="ECO:0000313" key="4">
    <source>
        <dbReference type="EnsemblMetazoa" id="CapteP210930"/>
    </source>
</evidence>
<feature type="chain" id="PRO_5008789045" evidence="2">
    <location>
        <begin position="25"/>
        <end position="227"/>
    </location>
</feature>
<dbReference type="AlphaFoldDB" id="R7VFL9"/>
<feature type="compositionally biased region" description="Basic and acidic residues" evidence="1">
    <location>
        <begin position="171"/>
        <end position="185"/>
    </location>
</feature>
<proteinExistence type="predicted"/>
<evidence type="ECO:0000256" key="2">
    <source>
        <dbReference type="SAM" id="SignalP"/>
    </source>
</evidence>
<feature type="signal peptide" evidence="2">
    <location>
        <begin position="1"/>
        <end position="24"/>
    </location>
</feature>
<dbReference type="HOGENOM" id="CLU_1220710_0_0_1"/>
<name>R7VFL9_CAPTE</name>
<feature type="region of interest" description="Disordered" evidence="1">
    <location>
        <begin position="168"/>
        <end position="197"/>
    </location>
</feature>